<proteinExistence type="predicted"/>
<feature type="chain" id="PRO_5037230913" evidence="2">
    <location>
        <begin position="28"/>
        <end position="933"/>
    </location>
</feature>
<evidence type="ECO:0000256" key="2">
    <source>
        <dbReference type="SAM" id="SignalP"/>
    </source>
</evidence>
<dbReference type="InterPro" id="IPR008638">
    <property type="entry name" value="FhaB/CdiA-like_TPS"/>
</dbReference>
<dbReference type="NCBIfam" id="TIGR01901">
    <property type="entry name" value="adhes_NPXG"/>
    <property type="match status" value="1"/>
</dbReference>
<evidence type="ECO:0000256" key="1">
    <source>
        <dbReference type="SAM" id="MobiDB-lite"/>
    </source>
</evidence>
<feature type="region of interest" description="Disordered" evidence="1">
    <location>
        <begin position="177"/>
        <end position="197"/>
    </location>
</feature>
<dbReference type="EMBL" id="JACJPW010000062">
    <property type="protein sequence ID" value="MBD2183699.1"/>
    <property type="molecule type" value="Genomic_DNA"/>
</dbReference>
<dbReference type="AlphaFoldDB" id="A0A926ZII8"/>
<dbReference type="RefSeq" id="WP_190468590.1">
    <property type="nucleotide sequence ID" value="NZ_JACJPW010000062.1"/>
</dbReference>
<protein>
    <submittedName>
        <fullName evidence="4">S-layer family protein</fullName>
    </submittedName>
</protein>
<dbReference type="Pfam" id="PF05860">
    <property type="entry name" value="TPS"/>
    <property type="match status" value="1"/>
</dbReference>
<dbReference type="Proteomes" id="UP000641646">
    <property type="component" value="Unassembled WGS sequence"/>
</dbReference>
<gene>
    <name evidence="4" type="ORF">H6G03_21990</name>
</gene>
<reference evidence="4" key="2">
    <citation type="submission" date="2020-08" db="EMBL/GenBank/DDBJ databases">
        <authorList>
            <person name="Chen M."/>
            <person name="Teng W."/>
            <person name="Zhao L."/>
            <person name="Hu C."/>
            <person name="Zhou Y."/>
            <person name="Han B."/>
            <person name="Song L."/>
            <person name="Shu W."/>
        </authorList>
    </citation>
    <scope>NUCLEOTIDE SEQUENCE</scope>
    <source>
        <strain evidence="4">FACHB-1375</strain>
    </source>
</reference>
<dbReference type="InterPro" id="IPR011050">
    <property type="entry name" value="Pectin_lyase_fold/virulence"/>
</dbReference>
<organism evidence="4 5">
    <name type="scientific">Aerosakkonema funiforme FACHB-1375</name>
    <dbReference type="NCBI Taxonomy" id="2949571"/>
    <lineage>
        <taxon>Bacteria</taxon>
        <taxon>Bacillati</taxon>
        <taxon>Cyanobacteriota</taxon>
        <taxon>Cyanophyceae</taxon>
        <taxon>Oscillatoriophycideae</taxon>
        <taxon>Aerosakkonematales</taxon>
        <taxon>Aerosakkonemataceae</taxon>
        <taxon>Aerosakkonema</taxon>
    </lineage>
</organism>
<feature type="domain" description="Filamentous haemagglutinin FhaB/tRNA nuclease CdiA-like TPS" evidence="3">
    <location>
        <begin position="32"/>
        <end position="143"/>
    </location>
</feature>
<feature type="signal peptide" evidence="2">
    <location>
        <begin position="1"/>
        <end position="27"/>
    </location>
</feature>
<accession>A0A926ZII8</accession>
<evidence type="ECO:0000313" key="4">
    <source>
        <dbReference type="EMBL" id="MBD2183699.1"/>
    </source>
</evidence>
<evidence type="ECO:0000313" key="5">
    <source>
        <dbReference type="Proteomes" id="UP000641646"/>
    </source>
</evidence>
<keyword evidence="5" id="KW-1185">Reference proteome</keyword>
<dbReference type="Gene3D" id="2.160.20.10">
    <property type="entry name" value="Single-stranded right-handed beta-helix, Pectin lyase-like"/>
    <property type="match status" value="3"/>
</dbReference>
<name>A0A926ZII8_9CYAN</name>
<dbReference type="SUPFAM" id="SSF51126">
    <property type="entry name" value="Pectin lyase-like"/>
    <property type="match status" value="3"/>
</dbReference>
<keyword evidence="2" id="KW-0732">Signal</keyword>
<reference evidence="4" key="1">
    <citation type="journal article" date="2015" name="ISME J.">
        <title>Draft Genome Sequence of Streptomyces incarnatus NRRL8089, which Produces the Nucleoside Antibiotic Sinefungin.</title>
        <authorList>
            <person name="Oshima K."/>
            <person name="Hattori M."/>
            <person name="Shimizu H."/>
            <person name="Fukuda K."/>
            <person name="Nemoto M."/>
            <person name="Inagaki K."/>
            <person name="Tamura T."/>
        </authorList>
    </citation>
    <scope>NUCLEOTIDE SEQUENCE</scope>
    <source>
        <strain evidence="4">FACHB-1375</strain>
    </source>
</reference>
<comment type="caution">
    <text evidence="4">The sequence shown here is derived from an EMBL/GenBank/DDBJ whole genome shotgun (WGS) entry which is preliminary data.</text>
</comment>
<dbReference type="SMART" id="SM00912">
    <property type="entry name" value="Haemagg_act"/>
    <property type="match status" value="1"/>
</dbReference>
<dbReference type="InterPro" id="IPR012334">
    <property type="entry name" value="Pectin_lyas_fold"/>
</dbReference>
<sequence>MKQGAYQFWLASSIAFCYLTTTCPTLAQIVPDATLPHNSIVIPDGNINRIEGGTQVGNNLFHSFREFSVPTESTAFFNNAVTIQNIFSRVTGSFESNIDGLIQANGTANLFLINPNGIIFGRNASLNIGGSFLATTANSIIFKDGTEFSATNPQAPPLLTINVPIGLQFGATTGEFGETTGGTPVSTRGGIRVEGGGHNLTRDENEAVISTNRPDGLKVKPGNTLALVGGDLSLEGGNLTVTGGIIEVWSVVSGQLLVVSNNGKLNIENGENNIDYGNIQLSNAASVYVSGNGGEIYLSGRRVLLRDGSAILAISREMEQAGVLAVKASDSVEAIGNTITADNKLFRSGLLSQVFDEGKAADLIVETGRLIVNGGDVAAFTFGSRDAGNVTVRASDFVELIGSETEDNSITGLSSQVKPGATGNGGNLLVETQRLIVREGAQVSTITLGDGRGGNIIIRADQSVELISSADDLFASGVLTQSEPGSTGNSGNLTIITGELKLLDGAEISASTSGSGNAGDLFIRASDLVQLSGSSGGYSSGIFAQANDEATGNAGNLTIETRQLSVRDGGQISTSTEDIGRGGNLTVRGVGNTEADLVELSGISPEPQGEKGIFTPSSLLATTNGTMEKAGNGGNLIINARRLIVQDGAQVAASTLGTGAGGSVTVNASESVELIGIKISPNNDTFQSSLLARTRSPGTGAAGNIEVNSPLIFLADRALITTDTRSGDFGNIELTSNNIQLRQNSSITTNTDTSTGGNITINTDTIAALENSDITANAARGFGGRVTVNTQGIFGTAYRENLSEITSDITATSELGPQFNGVVEINTPDVDPTQGLLELPQDFAPSQVTQNLCSLVGEKLEFIYVGRGGLPPNPREALNLGVEIDRSSSDSATQQIVEAQGWIVGENGEIILTDKLPAMAYGSLYSVACRAGV</sequence>
<evidence type="ECO:0000259" key="3">
    <source>
        <dbReference type="SMART" id="SM00912"/>
    </source>
</evidence>